<evidence type="ECO:0000256" key="1">
    <source>
        <dbReference type="ARBA" id="ARBA00023015"/>
    </source>
</evidence>
<keyword evidence="1" id="KW-0805">Transcription regulation</keyword>
<feature type="domain" description="NAC" evidence="5">
    <location>
        <begin position="4"/>
        <end position="162"/>
    </location>
</feature>
<keyword evidence="3" id="KW-0804">Transcription</keyword>
<dbReference type="Proteomes" id="UP000283530">
    <property type="component" value="Unassembled WGS sequence"/>
</dbReference>
<gene>
    <name evidence="6" type="ORF">CKAN_00864300</name>
</gene>
<reference evidence="6 7" key="1">
    <citation type="journal article" date="2019" name="Nat. Plants">
        <title>Stout camphor tree genome fills gaps in understanding of flowering plant genome evolution.</title>
        <authorList>
            <person name="Chaw S.M."/>
            <person name="Liu Y.C."/>
            <person name="Wu Y.W."/>
            <person name="Wang H.Y."/>
            <person name="Lin C.I."/>
            <person name="Wu C.S."/>
            <person name="Ke H.M."/>
            <person name="Chang L.Y."/>
            <person name="Hsu C.Y."/>
            <person name="Yang H.T."/>
            <person name="Sudianto E."/>
            <person name="Hsu M.H."/>
            <person name="Wu K.P."/>
            <person name="Wang L.N."/>
            <person name="Leebens-Mack J.H."/>
            <person name="Tsai I.J."/>
        </authorList>
    </citation>
    <scope>NUCLEOTIDE SEQUENCE [LARGE SCALE GENOMIC DNA]</scope>
    <source>
        <strain evidence="7">cv. Chaw 1501</strain>
        <tissue evidence="6">Young leaves</tissue>
    </source>
</reference>
<name>A0A3S4NPX3_9MAGN</name>
<evidence type="ECO:0000259" key="5">
    <source>
        <dbReference type="PROSITE" id="PS51005"/>
    </source>
</evidence>
<proteinExistence type="predicted"/>
<comment type="caution">
    <text evidence="6">The sequence shown here is derived from an EMBL/GenBank/DDBJ whole genome shotgun (WGS) entry which is preliminary data.</text>
</comment>
<dbReference type="PANTHER" id="PTHR31744:SF220">
    <property type="entry name" value="LOW QUALITY PROTEIN: NAC DOMAIN-CONTAINING PROTEIN 90-LIKE"/>
    <property type="match status" value="1"/>
</dbReference>
<accession>A0A3S4NPX3</accession>
<dbReference type="PANTHER" id="PTHR31744">
    <property type="entry name" value="PROTEIN CUP-SHAPED COTYLEDON 2-RELATED"/>
    <property type="match status" value="1"/>
</dbReference>
<dbReference type="Pfam" id="PF02365">
    <property type="entry name" value="NAM"/>
    <property type="match status" value="1"/>
</dbReference>
<evidence type="ECO:0000256" key="4">
    <source>
        <dbReference type="ARBA" id="ARBA00023242"/>
    </source>
</evidence>
<keyword evidence="7" id="KW-1185">Reference proteome</keyword>
<dbReference type="AlphaFoldDB" id="A0A3S4NPX3"/>
<organism evidence="6 7">
    <name type="scientific">Cinnamomum micranthum f. kanehirae</name>
    <dbReference type="NCBI Taxonomy" id="337451"/>
    <lineage>
        <taxon>Eukaryota</taxon>
        <taxon>Viridiplantae</taxon>
        <taxon>Streptophyta</taxon>
        <taxon>Embryophyta</taxon>
        <taxon>Tracheophyta</taxon>
        <taxon>Spermatophyta</taxon>
        <taxon>Magnoliopsida</taxon>
        <taxon>Magnoliidae</taxon>
        <taxon>Laurales</taxon>
        <taxon>Lauraceae</taxon>
        <taxon>Cinnamomum</taxon>
    </lineage>
</organism>
<dbReference type="SUPFAM" id="SSF101941">
    <property type="entry name" value="NAC domain"/>
    <property type="match status" value="1"/>
</dbReference>
<sequence length="252" mass="28394">MSSLPPGFRFFPTEDELVGFYLRHKLEGKREGLERVIPVVDIYSLDPWELPRISGELSTGDEQWFFFSPRQEREARGGRPNRITPSGYWKATGTPSNIFSSTSTANFKIGLKRTMVFYEGKAPTGNKTKWKVNEYKALEEARTSSDAPKVRHEMSLCRVYVTSGTLRSFDRRPLVSGRGEVVVREESSGAITDGGFYNNEGTSSSCFAEVSQESTSMEEQGSRMNPSLAEDAETELNTMDDLEALWSSFCWD</sequence>
<keyword evidence="2" id="KW-0238">DNA-binding</keyword>
<protein>
    <submittedName>
        <fullName evidence="6">NAC domain-containing protein 90-like protein isoform X1</fullName>
    </submittedName>
</protein>
<evidence type="ECO:0000256" key="3">
    <source>
        <dbReference type="ARBA" id="ARBA00023163"/>
    </source>
</evidence>
<dbReference type="EMBL" id="QPKB01000003">
    <property type="protein sequence ID" value="RWR80034.1"/>
    <property type="molecule type" value="Genomic_DNA"/>
</dbReference>
<evidence type="ECO:0000313" key="6">
    <source>
        <dbReference type="EMBL" id="RWR80034.1"/>
    </source>
</evidence>
<dbReference type="InterPro" id="IPR003441">
    <property type="entry name" value="NAC-dom"/>
</dbReference>
<keyword evidence="4" id="KW-0539">Nucleus</keyword>
<evidence type="ECO:0000313" key="7">
    <source>
        <dbReference type="Proteomes" id="UP000283530"/>
    </source>
</evidence>
<dbReference type="InterPro" id="IPR036093">
    <property type="entry name" value="NAC_dom_sf"/>
</dbReference>
<dbReference type="Gene3D" id="2.170.150.80">
    <property type="entry name" value="NAC domain"/>
    <property type="match status" value="1"/>
</dbReference>
<dbReference type="PROSITE" id="PS51005">
    <property type="entry name" value="NAC"/>
    <property type="match status" value="1"/>
</dbReference>
<dbReference type="OrthoDB" id="622307at2759"/>
<evidence type="ECO:0000256" key="2">
    <source>
        <dbReference type="ARBA" id="ARBA00023125"/>
    </source>
</evidence>
<dbReference type="GO" id="GO:0006355">
    <property type="term" value="P:regulation of DNA-templated transcription"/>
    <property type="evidence" value="ECO:0007669"/>
    <property type="project" value="InterPro"/>
</dbReference>
<dbReference type="GO" id="GO:0003677">
    <property type="term" value="F:DNA binding"/>
    <property type="evidence" value="ECO:0007669"/>
    <property type="project" value="UniProtKB-KW"/>
</dbReference>